<gene>
    <name evidence="3" type="ORF">EII34_04925</name>
</gene>
<evidence type="ECO:0000313" key="4">
    <source>
        <dbReference type="Proteomes" id="UP000280819"/>
    </source>
</evidence>
<dbReference type="NCBIfam" id="TIGR02185">
    <property type="entry name" value="Trep_Strep"/>
    <property type="match status" value="1"/>
</dbReference>
<dbReference type="Proteomes" id="UP000280819">
    <property type="component" value="Unassembled WGS sequence"/>
</dbReference>
<comment type="caution">
    <text evidence="3">The sequence shown here is derived from an EMBL/GenBank/DDBJ whole genome shotgun (WGS) entry which is preliminary data.</text>
</comment>
<feature type="transmembrane region" description="Helical" evidence="2">
    <location>
        <begin position="202"/>
        <end position="230"/>
    </location>
</feature>
<keyword evidence="2" id="KW-0472">Membrane</keyword>
<feature type="compositionally biased region" description="Basic and acidic residues" evidence="1">
    <location>
        <begin position="37"/>
        <end position="52"/>
    </location>
</feature>
<feature type="transmembrane region" description="Helical" evidence="2">
    <location>
        <begin position="113"/>
        <end position="129"/>
    </location>
</feature>
<dbReference type="Pfam" id="PF09605">
    <property type="entry name" value="Trep_Strep"/>
    <property type="match status" value="1"/>
</dbReference>
<dbReference type="InterPro" id="IPR011733">
    <property type="entry name" value="CHP02185_IM"/>
</dbReference>
<feature type="transmembrane region" description="Helical" evidence="2">
    <location>
        <begin position="163"/>
        <end position="182"/>
    </location>
</feature>
<dbReference type="OrthoDB" id="9781459at2"/>
<protein>
    <submittedName>
        <fullName evidence="3">Trep_Strep domain-containing protein</fullName>
    </submittedName>
</protein>
<evidence type="ECO:0000256" key="2">
    <source>
        <dbReference type="SAM" id="Phobius"/>
    </source>
</evidence>
<keyword evidence="2" id="KW-0812">Transmembrane</keyword>
<name>A0A3P1T9M6_9ACTN</name>
<dbReference type="EMBL" id="RQZG01000004">
    <property type="protein sequence ID" value="RRD06030.1"/>
    <property type="molecule type" value="Genomic_DNA"/>
</dbReference>
<evidence type="ECO:0000256" key="1">
    <source>
        <dbReference type="SAM" id="MobiDB-lite"/>
    </source>
</evidence>
<sequence length="244" mass="26067">MPLVSTGCSSSTAGTSTMRHHGCSAAAWSATTSRGDASPHPETSRPHREGESMKFTSKELISLGIFTAVFTVIHYVFNMLGAITPALQLIGGNLGIIVNGITFMLFLTRVRHFGLITLFAVLLGLLVTLTGHHPVSMITALLAGLGADALASRGDFRAPLATISSYGVFSLWVVGAYLPLLFMRDELLASYRDQMGPDWAEAFATLFSPPVVILMILLTFLVGLVGGFIGRRALSKHFERAGLA</sequence>
<organism evidence="3 4">
    <name type="scientific">Arachnia propionica</name>
    <dbReference type="NCBI Taxonomy" id="1750"/>
    <lineage>
        <taxon>Bacteria</taxon>
        <taxon>Bacillati</taxon>
        <taxon>Actinomycetota</taxon>
        <taxon>Actinomycetes</taxon>
        <taxon>Propionibacteriales</taxon>
        <taxon>Propionibacteriaceae</taxon>
        <taxon>Arachnia</taxon>
    </lineage>
</organism>
<proteinExistence type="predicted"/>
<accession>A0A3P1T9M6</accession>
<keyword evidence="2" id="KW-1133">Transmembrane helix</keyword>
<feature type="transmembrane region" description="Helical" evidence="2">
    <location>
        <begin position="86"/>
        <end position="106"/>
    </location>
</feature>
<feature type="transmembrane region" description="Helical" evidence="2">
    <location>
        <begin position="60"/>
        <end position="80"/>
    </location>
</feature>
<dbReference type="AlphaFoldDB" id="A0A3P1T9M6"/>
<reference evidence="3 4" key="1">
    <citation type="submission" date="2018-11" db="EMBL/GenBank/DDBJ databases">
        <title>Genomes From Bacteria Associated with the Canine Oral Cavity: a Test Case for Automated Genome-Based Taxonomic Assignment.</title>
        <authorList>
            <person name="Coil D.A."/>
            <person name="Jospin G."/>
            <person name="Darling A.E."/>
            <person name="Wallis C."/>
            <person name="Davis I.J."/>
            <person name="Harris S."/>
            <person name="Eisen J.A."/>
            <person name="Holcombe L.J."/>
            <person name="O'Flynn C."/>
        </authorList>
    </citation>
    <scope>NUCLEOTIDE SEQUENCE [LARGE SCALE GENOMIC DNA]</scope>
    <source>
        <strain evidence="3 4">OH887_COT-365</strain>
    </source>
</reference>
<feature type="region of interest" description="Disordered" evidence="1">
    <location>
        <begin position="29"/>
        <end position="52"/>
    </location>
</feature>
<evidence type="ECO:0000313" key="3">
    <source>
        <dbReference type="EMBL" id="RRD06030.1"/>
    </source>
</evidence>